<keyword evidence="7" id="KW-0238">DNA-binding</keyword>
<reference evidence="11 12" key="1">
    <citation type="submission" date="2022-01" db="EMBL/GenBank/DDBJ databases">
        <title>A high-quality chromosome-level genome assembly of rohu carp, Labeo rohita.</title>
        <authorList>
            <person name="Arick M.A. II"/>
            <person name="Hsu C.-Y."/>
            <person name="Magbanua Z."/>
            <person name="Pechanova O."/>
            <person name="Grover C."/>
            <person name="Miller E."/>
            <person name="Thrash A."/>
            <person name="Ezzel L."/>
            <person name="Alam S."/>
            <person name="Benzie J."/>
            <person name="Hamilton M."/>
            <person name="Karsi A."/>
            <person name="Lawrence M.L."/>
            <person name="Peterson D.G."/>
        </authorList>
    </citation>
    <scope>NUCLEOTIDE SEQUENCE [LARGE SCALE GENOMIC DNA]</scope>
    <source>
        <strain evidence="12">BAU-BD-2019</strain>
        <tissue evidence="11">Blood</tissue>
    </source>
</reference>
<dbReference type="Proteomes" id="UP000830375">
    <property type="component" value="Unassembled WGS sequence"/>
</dbReference>
<evidence type="ECO:0000256" key="5">
    <source>
        <dbReference type="ARBA" id="ARBA00022741"/>
    </source>
</evidence>
<comment type="caution">
    <text evidence="11">The sequence shown here is derived from an EMBL/GenBank/DDBJ whole genome shotgun (WGS) entry which is preliminary data.</text>
</comment>
<evidence type="ECO:0000256" key="6">
    <source>
        <dbReference type="ARBA" id="ARBA00022840"/>
    </source>
</evidence>
<dbReference type="SUPFAM" id="SSF47986">
    <property type="entry name" value="DEATH domain"/>
    <property type="match status" value="1"/>
</dbReference>
<comment type="subcellular location">
    <subcellularLocation>
        <location evidence="1">Cytoplasm</location>
    </subcellularLocation>
</comment>
<dbReference type="InterPro" id="IPR004020">
    <property type="entry name" value="DAPIN"/>
</dbReference>
<evidence type="ECO:0000256" key="8">
    <source>
        <dbReference type="SAM" id="MobiDB-lite"/>
    </source>
</evidence>
<dbReference type="Pfam" id="PF05729">
    <property type="entry name" value="NACHT"/>
    <property type="match status" value="1"/>
</dbReference>
<evidence type="ECO:0000256" key="1">
    <source>
        <dbReference type="ARBA" id="ARBA00004496"/>
    </source>
</evidence>
<dbReference type="PROSITE" id="PS50824">
    <property type="entry name" value="DAPIN"/>
    <property type="match status" value="1"/>
</dbReference>
<feature type="domain" description="Pyrin" evidence="9">
    <location>
        <begin position="1"/>
        <end position="85"/>
    </location>
</feature>
<dbReference type="SUPFAM" id="SSF56672">
    <property type="entry name" value="DNA/RNA polymerases"/>
    <property type="match status" value="1"/>
</dbReference>
<evidence type="ECO:0000313" key="11">
    <source>
        <dbReference type="EMBL" id="KAI2647034.1"/>
    </source>
</evidence>
<dbReference type="InterPro" id="IPR036397">
    <property type="entry name" value="RNaseH_sf"/>
</dbReference>
<feature type="compositionally biased region" description="Low complexity" evidence="8">
    <location>
        <begin position="1026"/>
        <end position="1039"/>
    </location>
</feature>
<evidence type="ECO:0000313" key="12">
    <source>
        <dbReference type="Proteomes" id="UP000830375"/>
    </source>
</evidence>
<dbReference type="InterPro" id="IPR029495">
    <property type="entry name" value="NACHT-assoc"/>
</dbReference>
<evidence type="ECO:0000256" key="4">
    <source>
        <dbReference type="ARBA" id="ARBA00022737"/>
    </source>
</evidence>
<evidence type="ECO:0000256" key="3">
    <source>
        <dbReference type="ARBA" id="ARBA00022614"/>
    </source>
</evidence>
<keyword evidence="3" id="KW-0433">Leucine-rich repeat</keyword>
<protein>
    <submittedName>
        <fullName evidence="11">NLR family CARD domain-containing protein 3</fullName>
    </submittedName>
</protein>
<name>A0ABQ8L8F6_LABRO</name>
<gene>
    <name evidence="11" type="ORF">H4Q32_025003</name>
</gene>
<dbReference type="InterPro" id="IPR011029">
    <property type="entry name" value="DEATH-like_dom_sf"/>
</dbReference>
<dbReference type="Gene3D" id="1.10.150.130">
    <property type="match status" value="1"/>
</dbReference>
<dbReference type="Gene3D" id="3.30.420.10">
    <property type="entry name" value="Ribonuclease H-like superfamily/Ribonuclease H"/>
    <property type="match status" value="1"/>
</dbReference>
<sequence length="1330" mass="150991">MASVKQLLYDTLDDLEEEKLKRFKSYLRGYGHIPVSVLEKADATDTVDQMLDRFGPESAVKITLDILKKINQNHLAEQLESKLTKVKIISCPQTEVRVDLNTETVFLKEDRMLQRILEIHKMNMKKKAKYIFEGNKENGTDLKAVYTELFITEGDTKDVNQEHEILKIDDVFKCKKTHDKPIKCNDIFTELGKNKENIVLTKGVAGIGKTVSVHKFILDWAEENTSQDIHCVFLLLFREINTIKDKEVNLHEFLLQFYPKLKDLEKSKLYKECKLAFIFDGLDESRLPLNFKSTSKTLNTVEERASVDVLFTSLIKGDLLPSALVWVTSRPAAASQIPPRYVGLFTEVRGFTDQQKEQYFRKKITDENLASKIISHIKTSRSLYIMCHIPVFCWITATVLQDILIENNAENISTTLTEMYIHFLRIQMNMKSQKYDKQEEREHSEHLHLNRKMILKLAKLAFEQLKKENIVFYEEDLKACGIDVSKDTEFTGMIAEIFKMEDGLYKTKVFCFVHLSVQEFLAAVHVFICYLNKKKQEIRFFFEDSQTTARQKLQFYFKNVKFHDLTKRATDKAIQSKRGHLDLFLRFLLGISLESNQNLLKGLITDTKDTSVSIRKISARIKQLQKQDISEETAINLFYCLIELKDHSLYEEIQSYLSSDEHPGREFSSSMCTLLTYILLISEKVLDEFNPKRFTSSSSNYTRLIPAVRCCRKALFHGCGFDETCCETVSSALQESSSHLTELDLSNNHLQDSGRTTYLGVVWDSTTMQACLSPARIESILAAVARVKEGRSLTVKQFQQLLGLMAAASNVIPFGLLYMRPLQWWLKTKGFSPRGNPLRMIKVMRRCLRALDMWRKPWFLNQGLVLGAPCRRVTLATDASLTGWGGAVISGRPALGLWSGRYLSWHINCLEMLAVFRALKFFLPDLRDRHVLVRIDSTAVVYYINHQGGLRSRPLYKLAHHILVWSQDKLFSLRAVHIPGHLNVGADVLSRQGPRPGEWMLHPEVFIQLPWDWMPWYRRGRLTDRSASGSSGESSPGRGQFTVSSPVLAGPSMVLGPDISSRWLSMGDSHQEGSPLTGGGHHSSPPLRAVEAVGVASEGAQLIASGLSTEKQDPVNCPVGTVLEFLQARFSTGLSHSTLKVYVAAISAYHALLGGMSVGKDPLVVCFLRGVLRLRPPTRPHVPTWDLAVVLEALCRPPFEPIEEIPIQFLIIKTALLLALTSLKQVGDLQALSVAPSPLEFTPGMIKAFLYPRPGYVPKVPTNTPQQVVLQAFCPPPFREPDQQKLNCICPVRALDAYVHRAALWRKTDQLFVCYCPPKKGYPATKQDGW</sequence>
<dbReference type="Pfam" id="PF17779">
    <property type="entry name" value="WHD_NOD2"/>
    <property type="match status" value="1"/>
</dbReference>
<dbReference type="CDD" id="cd09275">
    <property type="entry name" value="RNase_HI_RT_DIRS1"/>
    <property type="match status" value="1"/>
</dbReference>
<dbReference type="PROSITE" id="PS50837">
    <property type="entry name" value="NACHT"/>
    <property type="match status" value="1"/>
</dbReference>
<dbReference type="Gene3D" id="3.40.50.300">
    <property type="entry name" value="P-loop containing nucleotide triphosphate hydrolases"/>
    <property type="match status" value="1"/>
</dbReference>
<dbReference type="InterPro" id="IPR041075">
    <property type="entry name" value="NOD1/2_WH"/>
</dbReference>
<keyword evidence="12" id="KW-1185">Reference proteome</keyword>
<feature type="region of interest" description="Disordered" evidence="8">
    <location>
        <begin position="1024"/>
        <end position="1049"/>
    </location>
</feature>
<organism evidence="11 12">
    <name type="scientific">Labeo rohita</name>
    <name type="common">Indian major carp</name>
    <name type="synonym">Cyprinus rohita</name>
    <dbReference type="NCBI Taxonomy" id="84645"/>
    <lineage>
        <taxon>Eukaryota</taxon>
        <taxon>Metazoa</taxon>
        <taxon>Chordata</taxon>
        <taxon>Craniata</taxon>
        <taxon>Vertebrata</taxon>
        <taxon>Euteleostomi</taxon>
        <taxon>Actinopterygii</taxon>
        <taxon>Neopterygii</taxon>
        <taxon>Teleostei</taxon>
        <taxon>Ostariophysi</taxon>
        <taxon>Cypriniformes</taxon>
        <taxon>Cyprinidae</taxon>
        <taxon>Labeoninae</taxon>
        <taxon>Labeonini</taxon>
        <taxon>Labeo</taxon>
    </lineage>
</organism>
<proteinExistence type="predicted"/>
<keyword evidence="4" id="KW-0677">Repeat</keyword>
<dbReference type="Gene3D" id="3.80.10.10">
    <property type="entry name" value="Ribonuclease Inhibitor"/>
    <property type="match status" value="1"/>
</dbReference>
<dbReference type="Gene3D" id="1.10.533.10">
    <property type="entry name" value="Death Domain, Fas"/>
    <property type="match status" value="1"/>
</dbReference>
<dbReference type="InterPro" id="IPR032675">
    <property type="entry name" value="LRR_dom_sf"/>
</dbReference>
<dbReference type="InterPro" id="IPR043502">
    <property type="entry name" value="DNA/RNA_pol_sf"/>
</dbReference>
<dbReference type="PANTHER" id="PTHR24106">
    <property type="entry name" value="NACHT, LRR AND CARD DOMAINS-CONTAINING"/>
    <property type="match status" value="1"/>
</dbReference>
<dbReference type="InterPro" id="IPR001611">
    <property type="entry name" value="Leu-rich_rpt"/>
</dbReference>
<dbReference type="Pfam" id="PF14484">
    <property type="entry name" value="FISNA"/>
    <property type="match status" value="1"/>
</dbReference>
<dbReference type="Pfam" id="PF02758">
    <property type="entry name" value="PYRIN"/>
    <property type="match status" value="1"/>
</dbReference>
<dbReference type="InterPro" id="IPR007111">
    <property type="entry name" value="NACHT_NTPase"/>
</dbReference>
<accession>A0ABQ8L8F6</accession>
<keyword evidence="6" id="KW-0067">ATP-binding</keyword>
<dbReference type="SMART" id="SM01288">
    <property type="entry name" value="FISNA"/>
    <property type="match status" value="1"/>
</dbReference>
<feature type="domain" description="NACHT" evidence="10">
    <location>
        <begin position="197"/>
        <end position="333"/>
    </location>
</feature>
<dbReference type="PROSITE" id="PS51450">
    <property type="entry name" value="LRR"/>
    <property type="match status" value="1"/>
</dbReference>
<dbReference type="InterPro" id="IPR041267">
    <property type="entry name" value="NLRP_HD2"/>
</dbReference>
<dbReference type="EMBL" id="JACTAM010000642">
    <property type="protein sequence ID" value="KAI2647034.1"/>
    <property type="molecule type" value="Genomic_DNA"/>
</dbReference>
<keyword evidence="5" id="KW-0547">Nucleotide-binding</keyword>
<dbReference type="Pfam" id="PF17776">
    <property type="entry name" value="NLRC4_HD2"/>
    <property type="match status" value="1"/>
</dbReference>
<keyword evidence="2" id="KW-0963">Cytoplasm</keyword>
<dbReference type="SUPFAM" id="SSF47823">
    <property type="entry name" value="lambda integrase-like, N-terminal domain"/>
    <property type="match status" value="1"/>
</dbReference>
<evidence type="ECO:0000259" key="10">
    <source>
        <dbReference type="PROSITE" id="PS50837"/>
    </source>
</evidence>
<feature type="region of interest" description="Disordered" evidence="8">
    <location>
        <begin position="1066"/>
        <end position="1085"/>
    </location>
</feature>
<dbReference type="InterPro" id="IPR010998">
    <property type="entry name" value="Integrase_recombinase_N"/>
</dbReference>
<dbReference type="InterPro" id="IPR051261">
    <property type="entry name" value="NLR"/>
</dbReference>
<dbReference type="CDD" id="cd08321">
    <property type="entry name" value="Pyrin_ASC-like"/>
    <property type="match status" value="1"/>
</dbReference>
<evidence type="ECO:0000256" key="7">
    <source>
        <dbReference type="ARBA" id="ARBA00023125"/>
    </source>
</evidence>
<dbReference type="InterPro" id="IPR027417">
    <property type="entry name" value="P-loop_NTPase"/>
</dbReference>
<dbReference type="SUPFAM" id="SSF52047">
    <property type="entry name" value="RNI-like"/>
    <property type="match status" value="1"/>
</dbReference>
<evidence type="ECO:0000259" key="9">
    <source>
        <dbReference type="PROSITE" id="PS50824"/>
    </source>
</evidence>
<dbReference type="SMART" id="SM01289">
    <property type="entry name" value="PYRIN"/>
    <property type="match status" value="1"/>
</dbReference>
<evidence type="ECO:0000256" key="2">
    <source>
        <dbReference type="ARBA" id="ARBA00022490"/>
    </source>
</evidence>